<organism evidence="2 3">
    <name type="scientific">Oryza sativa subsp. japonica</name>
    <name type="common">Rice</name>
    <dbReference type="NCBI Taxonomy" id="39947"/>
    <lineage>
        <taxon>Eukaryota</taxon>
        <taxon>Viridiplantae</taxon>
        <taxon>Streptophyta</taxon>
        <taxon>Embryophyta</taxon>
        <taxon>Tracheophyta</taxon>
        <taxon>Spermatophyta</taxon>
        <taxon>Magnoliopsida</taxon>
        <taxon>Liliopsida</taxon>
        <taxon>Poales</taxon>
        <taxon>Poaceae</taxon>
        <taxon>BOP clade</taxon>
        <taxon>Oryzoideae</taxon>
        <taxon>Oryzeae</taxon>
        <taxon>Oryzinae</taxon>
        <taxon>Oryza</taxon>
        <taxon>Oryza sativa</taxon>
    </lineage>
</organism>
<dbReference type="AlphaFoldDB" id="A0A0P0X1J2"/>
<name>A0A0P0X1J2_ORYSJ</name>
<protein>
    <submittedName>
        <fullName evidence="2">Os07g0103000 protein</fullName>
    </submittedName>
</protein>
<reference evidence="3" key="2">
    <citation type="journal article" date="2008" name="Nucleic Acids Res.">
        <title>The rice annotation project database (RAP-DB): 2008 update.</title>
        <authorList>
            <consortium name="The rice annotation project (RAP)"/>
        </authorList>
    </citation>
    <scope>GENOME REANNOTATION</scope>
    <source>
        <strain evidence="3">cv. Nipponbare</strain>
    </source>
</reference>
<evidence type="ECO:0000313" key="3">
    <source>
        <dbReference type="Proteomes" id="UP000000763"/>
    </source>
</evidence>
<proteinExistence type="predicted"/>
<feature type="compositionally biased region" description="Low complexity" evidence="1">
    <location>
        <begin position="1"/>
        <end position="19"/>
    </location>
</feature>
<dbReference type="Gramene" id="Os07t0103000-01">
    <property type="protein sequence ID" value="Os07t0103000-01"/>
    <property type="gene ID" value="Os07g0103000"/>
</dbReference>
<dbReference type="PANTHER" id="PTHR33248">
    <property type="entry name" value="ZINC ION-BINDING PROTEIN"/>
    <property type="match status" value="1"/>
</dbReference>
<feature type="region of interest" description="Disordered" evidence="1">
    <location>
        <begin position="1"/>
        <end position="25"/>
    </location>
</feature>
<accession>A0A0P0X1J2</accession>
<reference evidence="2 3" key="1">
    <citation type="journal article" date="2005" name="Nature">
        <title>The map-based sequence of the rice genome.</title>
        <authorList>
            <consortium name="International rice genome sequencing project (IRGSP)"/>
            <person name="Matsumoto T."/>
            <person name="Wu J."/>
            <person name="Kanamori H."/>
            <person name="Katayose Y."/>
            <person name="Fujisawa M."/>
            <person name="Namiki N."/>
            <person name="Mizuno H."/>
            <person name="Yamamoto K."/>
            <person name="Antonio B.A."/>
            <person name="Baba T."/>
            <person name="Sakata K."/>
            <person name="Nagamura Y."/>
            <person name="Aoki H."/>
            <person name="Arikawa K."/>
            <person name="Arita K."/>
            <person name="Bito T."/>
            <person name="Chiden Y."/>
            <person name="Fujitsuka N."/>
            <person name="Fukunaka R."/>
            <person name="Hamada M."/>
            <person name="Harada C."/>
            <person name="Hayashi A."/>
            <person name="Hijishita S."/>
            <person name="Honda M."/>
            <person name="Hosokawa S."/>
            <person name="Ichikawa Y."/>
            <person name="Idonuma A."/>
            <person name="Iijima M."/>
            <person name="Ikeda M."/>
            <person name="Ikeno M."/>
            <person name="Ito K."/>
            <person name="Ito S."/>
            <person name="Ito T."/>
            <person name="Ito Y."/>
            <person name="Ito Y."/>
            <person name="Iwabuchi A."/>
            <person name="Kamiya K."/>
            <person name="Karasawa W."/>
            <person name="Kurita K."/>
            <person name="Katagiri S."/>
            <person name="Kikuta A."/>
            <person name="Kobayashi H."/>
            <person name="Kobayashi N."/>
            <person name="Machita K."/>
            <person name="Maehara T."/>
            <person name="Masukawa M."/>
            <person name="Mizubayashi T."/>
            <person name="Mukai Y."/>
            <person name="Nagasaki H."/>
            <person name="Nagata Y."/>
            <person name="Naito S."/>
            <person name="Nakashima M."/>
            <person name="Nakama Y."/>
            <person name="Nakamichi Y."/>
            <person name="Nakamura M."/>
            <person name="Meguro A."/>
            <person name="Negishi M."/>
            <person name="Ohta I."/>
            <person name="Ohta T."/>
            <person name="Okamoto M."/>
            <person name="Ono N."/>
            <person name="Saji S."/>
            <person name="Sakaguchi M."/>
            <person name="Sakai K."/>
            <person name="Shibata M."/>
            <person name="Shimokawa T."/>
            <person name="Song J."/>
            <person name="Takazaki Y."/>
            <person name="Terasawa K."/>
            <person name="Tsugane M."/>
            <person name="Tsuji K."/>
            <person name="Ueda S."/>
            <person name="Waki K."/>
            <person name="Yamagata H."/>
            <person name="Yamamoto M."/>
            <person name="Yamamoto S."/>
            <person name="Yamane H."/>
            <person name="Yoshiki S."/>
            <person name="Yoshihara R."/>
            <person name="Yukawa K."/>
            <person name="Zhong H."/>
            <person name="Yano M."/>
            <person name="Yuan Q."/>
            <person name="Ouyang S."/>
            <person name="Liu J."/>
            <person name="Jones K.M."/>
            <person name="Gansberger K."/>
            <person name="Moffat K."/>
            <person name="Hill J."/>
            <person name="Bera J."/>
            <person name="Fadrosh D."/>
            <person name="Jin S."/>
            <person name="Johri S."/>
            <person name="Kim M."/>
            <person name="Overton L."/>
            <person name="Reardon M."/>
            <person name="Tsitrin T."/>
            <person name="Vuong H."/>
            <person name="Weaver B."/>
            <person name="Ciecko A."/>
            <person name="Tallon L."/>
            <person name="Jackson J."/>
            <person name="Pai G."/>
            <person name="Aken S.V."/>
            <person name="Utterback T."/>
            <person name="Reidmuller S."/>
            <person name="Feldblyum T."/>
            <person name="Hsiao J."/>
            <person name="Zismann V."/>
            <person name="Iobst S."/>
            <person name="de Vazeille A.R."/>
            <person name="Buell C.R."/>
            <person name="Ying K."/>
            <person name="Li Y."/>
            <person name="Lu T."/>
            <person name="Huang Y."/>
            <person name="Zhao Q."/>
            <person name="Feng Q."/>
            <person name="Zhang L."/>
            <person name="Zhu J."/>
            <person name="Weng Q."/>
            <person name="Mu J."/>
            <person name="Lu Y."/>
            <person name="Fan D."/>
            <person name="Liu Y."/>
            <person name="Guan J."/>
            <person name="Zhang Y."/>
            <person name="Yu S."/>
            <person name="Liu X."/>
            <person name="Zhang Y."/>
            <person name="Hong G."/>
            <person name="Han B."/>
            <person name="Choisne N."/>
            <person name="Demange N."/>
            <person name="Orjeda G."/>
            <person name="Samain S."/>
            <person name="Cattolico L."/>
            <person name="Pelletier E."/>
            <person name="Couloux A."/>
            <person name="Segurens B."/>
            <person name="Wincker P."/>
            <person name="D'Hont A."/>
            <person name="Scarpelli C."/>
            <person name="Weissenbach J."/>
            <person name="Salanoubat M."/>
            <person name="Quetier F."/>
            <person name="Yu Y."/>
            <person name="Kim H.R."/>
            <person name="Rambo T."/>
            <person name="Currie J."/>
            <person name="Collura K."/>
            <person name="Luo M."/>
            <person name="Yang T."/>
            <person name="Ammiraju J.S.S."/>
            <person name="Engler F."/>
            <person name="Soderlund C."/>
            <person name="Wing R.A."/>
            <person name="Palmer L.E."/>
            <person name="de la Bastide M."/>
            <person name="Spiegel L."/>
            <person name="Nascimento L."/>
            <person name="Zutavern T."/>
            <person name="O'Shaughnessy A."/>
            <person name="Dike S."/>
            <person name="Dedhia N."/>
            <person name="Preston R."/>
            <person name="Balija V."/>
            <person name="McCombie W.R."/>
            <person name="Chow T."/>
            <person name="Chen H."/>
            <person name="Chung M."/>
            <person name="Chen C."/>
            <person name="Shaw J."/>
            <person name="Wu H."/>
            <person name="Hsiao K."/>
            <person name="Chao Y."/>
            <person name="Chu M."/>
            <person name="Cheng C."/>
            <person name="Hour A."/>
            <person name="Lee P."/>
            <person name="Lin S."/>
            <person name="Lin Y."/>
            <person name="Liou J."/>
            <person name="Liu S."/>
            <person name="Hsing Y."/>
            <person name="Raghuvanshi S."/>
            <person name="Mohanty A."/>
            <person name="Bharti A.K."/>
            <person name="Gaur A."/>
            <person name="Gupta V."/>
            <person name="Kumar D."/>
            <person name="Ravi V."/>
            <person name="Vij S."/>
            <person name="Kapur A."/>
            <person name="Khurana P."/>
            <person name="Khurana P."/>
            <person name="Khurana J.P."/>
            <person name="Tyagi A.K."/>
            <person name="Gaikwad K."/>
            <person name="Singh A."/>
            <person name="Dalal V."/>
            <person name="Srivastava S."/>
            <person name="Dixit A."/>
            <person name="Pal A.K."/>
            <person name="Ghazi I.A."/>
            <person name="Yadav M."/>
            <person name="Pandit A."/>
            <person name="Bhargava A."/>
            <person name="Sureshbabu K."/>
            <person name="Batra K."/>
            <person name="Sharma T.R."/>
            <person name="Mohapatra T."/>
            <person name="Singh N.K."/>
            <person name="Messing J."/>
            <person name="Nelson A.B."/>
            <person name="Fuks G."/>
            <person name="Kavchok S."/>
            <person name="Keizer G."/>
            <person name="Linton E."/>
            <person name="Llaca V."/>
            <person name="Song R."/>
            <person name="Tanyolac B."/>
            <person name="Young S."/>
            <person name="Ho-Il K."/>
            <person name="Hahn J.H."/>
            <person name="Sangsakoo G."/>
            <person name="Vanavichit A."/>
            <person name="de Mattos Luiz.A.T."/>
            <person name="Zimmer P.D."/>
            <person name="Malone G."/>
            <person name="Dellagostin O."/>
            <person name="de Oliveira A.C."/>
            <person name="Bevan M."/>
            <person name="Bancroft I."/>
            <person name="Minx P."/>
            <person name="Cordum H."/>
            <person name="Wilson R."/>
            <person name="Cheng Z."/>
            <person name="Jin W."/>
            <person name="Jiang J."/>
            <person name="Leong S.A."/>
            <person name="Iwama H."/>
            <person name="Gojobori T."/>
            <person name="Itoh T."/>
            <person name="Niimura Y."/>
            <person name="Fujii Y."/>
            <person name="Habara T."/>
            <person name="Sakai H."/>
            <person name="Sato Y."/>
            <person name="Wilson G."/>
            <person name="Kumar K."/>
            <person name="McCouch S."/>
            <person name="Juretic N."/>
            <person name="Hoen D."/>
            <person name="Wright S."/>
            <person name="Bruskiewich R."/>
            <person name="Bureau T."/>
            <person name="Miyao A."/>
            <person name="Hirochika H."/>
            <person name="Nishikawa T."/>
            <person name="Kadowaki K."/>
            <person name="Sugiura M."/>
            <person name="Burr B."/>
            <person name="Sasaki T."/>
        </authorList>
    </citation>
    <scope>NUCLEOTIDE SEQUENCE [LARGE SCALE GENOMIC DNA]</scope>
    <source>
        <strain evidence="3">cv. Nipponbare</strain>
    </source>
</reference>
<sequence>MASYHSEASSASSRRTSASPIPHRMGPMEYQPTVLCRCRAKAARWISWSRDNPGRRYYKCRNARGQRAVLSEIC</sequence>
<dbReference type="KEGG" id="dosa:Os07g0103000"/>
<gene>
    <name evidence="2" type="ordered locus">Os07g0103000</name>
</gene>
<dbReference type="EMBL" id="AP008213">
    <property type="protein sequence ID" value="BAF20600.1"/>
    <property type="molecule type" value="Genomic_DNA"/>
</dbReference>
<evidence type="ECO:0000256" key="1">
    <source>
        <dbReference type="SAM" id="MobiDB-lite"/>
    </source>
</evidence>
<dbReference type="OMA" id="WKAPRWI"/>
<dbReference type="Proteomes" id="UP000000763">
    <property type="component" value="Chromosome 7"/>
</dbReference>
<evidence type="ECO:0000313" key="2">
    <source>
        <dbReference type="EMBL" id="BAF20600.1"/>
    </source>
</evidence>